<dbReference type="OrthoDB" id="6434870at2759"/>
<evidence type="ECO:0000313" key="10">
    <source>
        <dbReference type="Proteomes" id="UP001152622"/>
    </source>
</evidence>
<feature type="domain" description="DDE Tnp4" evidence="8">
    <location>
        <begin position="308"/>
        <end position="472"/>
    </location>
</feature>
<evidence type="ECO:0000256" key="3">
    <source>
        <dbReference type="ARBA" id="ARBA00006958"/>
    </source>
</evidence>
<dbReference type="InterPro" id="IPR027417">
    <property type="entry name" value="P-loop_NTPase"/>
</dbReference>
<dbReference type="PANTHER" id="PTHR22930">
    <property type="match status" value="1"/>
</dbReference>
<dbReference type="InterPro" id="IPR036691">
    <property type="entry name" value="Endo/exonu/phosph_ase_sf"/>
</dbReference>
<dbReference type="Gene3D" id="3.40.50.300">
    <property type="entry name" value="P-loop containing nucleotide triphosphate hydrolases"/>
    <property type="match status" value="1"/>
</dbReference>
<evidence type="ECO:0000256" key="1">
    <source>
        <dbReference type="ARBA" id="ARBA00001968"/>
    </source>
</evidence>
<name>A0A9Q1FX72_SYNKA</name>
<reference evidence="9" key="1">
    <citation type="journal article" date="2023" name="Science">
        <title>Genome structures resolve the early diversification of teleost fishes.</title>
        <authorList>
            <person name="Parey E."/>
            <person name="Louis A."/>
            <person name="Montfort J."/>
            <person name="Bouchez O."/>
            <person name="Roques C."/>
            <person name="Iampietro C."/>
            <person name="Lluch J."/>
            <person name="Castinel A."/>
            <person name="Donnadieu C."/>
            <person name="Desvignes T."/>
            <person name="Floi Bucao C."/>
            <person name="Jouanno E."/>
            <person name="Wen M."/>
            <person name="Mejri S."/>
            <person name="Dirks R."/>
            <person name="Jansen H."/>
            <person name="Henkel C."/>
            <person name="Chen W.J."/>
            <person name="Zahm M."/>
            <person name="Cabau C."/>
            <person name="Klopp C."/>
            <person name="Thompson A.W."/>
            <person name="Robinson-Rechavi M."/>
            <person name="Braasch I."/>
            <person name="Lecointre G."/>
            <person name="Bobe J."/>
            <person name="Postlethwait J.H."/>
            <person name="Berthelot C."/>
            <person name="Roest Crollius H."/>
            <person name="Guiguen Y."/>
        </authorList>
    </citation>
    <scope>NUCLEOTIDE SEQUENCE</scope>
    <source>
        <strain evidence="9">WJC10195</strain>
    </source>
</reference>
<dbReference type="EMBL" id="JAINUF010000003">
    <property type="protein sequence ID" value="KAJ8369350.1"/>
    <property type="molecule type" value="Genomic_DNA"/>
</dbReference>
<dbReference type="GO" id="GO:0016787">
    <property type="term" value="F:hydrolase activity"/>
    <property type="evidence" value="ECO:0007669"/>
    <property type="project" value="UniProtKB-KW"/>
</dbReference>
<proteinExistence type="inferred from homology"/>
<dbReference type="PANTHER" id="PTHR22930:SF279">
    <property type="entry name" value="SIMILAR TO ENSANGP00000010363"/>
    <property type="match status" value="1"/>
</dbReference>
<dbReference type="GO" id="GO:0005634">
    <property type="term" value="C:nucleus"/>
    <property type="evidence" value="ECO:0007669"/>
    <property type="project" value="UniProtKB-SubCell"/>
</dbReference>
<comment type="subcellular location">
    <subcellularLocation>
        <location evidence="2">Nucleus</location>
    </subcellularLocation>
</comment>
<evidence type="ECO:0000256" key="7">
    <source>
        <dbReference type="ARBA" id="ARBA00023242"/>
    </source>
</evidence>
<keyword evidence="10" id="KW-1185">Reference proteome</keyword>
<dbReference type="InterPro" id="IPR027806">
    <property type="entry name" value="HARBI1_dom"/>
</dbReference>
<dbReference type="InterPro" id="IPR045249">
    <property type="entry name" value="HARBI1-like"/>
</dbReference>
<protein>
    <recommendedName>
        <fullName evidence="8">DDE Tnp4 domain-containing protein</fullName>
    </recommendedName>
</protein>
<dbReference type="SUPFAM" id="SSF56219">
    <property type="entry name" value="DNase I-like"/>
    <property type="match status" value="1"/>
</dbReference>
<accession>A0A9Q1FX72</accession>
<comment type="similarity">
    <text evidence="3">Belongs to the HARBI1 family.</text>
</comment>
<organism evidence="9 10">
    <name type="scientific">Synaphobranchus kaupii</name>
    <name type="common">Kaup's arrowtooth eel</name>
    <dbReference type="NCBI Taxonomy" id="118154"/>
    <lineage>
        <taxon>Eukaryota</taxon>
        <taxon>Metazoa</taxon>
        <taxon>Chordata</taxon>
        <taxon>Craniata</taxon>
        <taxon>Vertebrata</taxon>
        <taxon>Euteleostomi</taxon>
        <taxon>Actinopterygii</taxon>
        <taxon>Neopterygii</taxon>
        <taxon>Teleostei</taxon>
        <taxon>Anguilliformes</taxon>
        <taxon>Synaphobranchidae</taxon>
        <taxon>Synaphobranchus</taxon>
    </lineage>
</organism>
<dbReference type="Proteomes" id="UP001152622">
    <property type="component" value="Chromosome 3"/>
</dbReference>
<evidence type="ECO:0000256" key="4">
    <source>
        <dbReference type="ARBA" id="ARBA00022722"/>
    </source>
</evidence>
<keyword evidence="4" id="KW-0540">Nuclease</keyword>
<evidence type="ECO:0000256" key="2">
    <source>
        <dbReference type="ARBA" id="ARBA00004123"/>
    </source>
</evidence>
<dbReference type="GO" id="GO:0004518">
    <property type="term" value="F:nuclease activity"/>
    <property type="evidence" value="ECO:0007669"/>
    <property type="project" value="UniProtKB-KW"/>
</dbReference>
<keyword evidence="5" id="KW-0479">Metal-binding</keyword>
<dbReference type="Pfam" id="PF13359">
    <property type="entry name" value="DDE_Tnp_4"/>
    <property type="match status" value="1"/>
</dbReference>
<comment type="cofactor">
    <cofactor evidence="1">
        <name>a divalent metal cation</name>
        <dbReference type="ChEBI" id="CHEBI:60240"/>
    </cofactor>
</comment>
<keyword evidence="7" id="KW-0539">Nucleus</keyword>
<dbReference type="GO" id="GO:0046872">
    <property type="term" value="F:metal ion binding"/>
    <property type="evidence" value="ECO:0007669"/>
    <property type="project" value="UniProtKB-KW"/>
</dbReference>
<sequence length="541" mass="59979">MTIRTVVGGERHGSDSPFRKWCGLVGELRSILPVSVPVLALTATASLSTRKKLIKQLGLVHCLEIVRNLHALNNNHCLTTAAATAASNAGILSRRRYIHRGSGHNRHRTLHYPKGTNIPSLWTNSRPHVNTTHRTSNLSNLRSPPPAPLSITFALLNTRSLTNKSPVISELILDNNIDFLLLTETWQQPSDYYALNQATPINYCYIAKPRSSGRGGGIAVLHKQSLSVTELDLNLPPIYLASGDSQQSLAFSYRMAKSTVGLIIEETCTALWEALHHQVLKVPDEREWMNIAAVFNEVWNFPNCCGAIDGKHCIIQAPANAGSTFYNYKGTHSIVLLAVCDARYRFSMVDIGCPGRHSDGGVLSSSVFGRKLQSGDLGFPGATNLPRSAITVPHVLVGDEAFPLRQNLMRPFPGRFLPEPERVFNYRLSRARRIIENSFGILSTRWRVYRKPIHCKINRAIAVVKATVCLHNSLRDLEVELPVNNRSYCPPNATDSEDVNGNVVEGSWRQEEERSCLQDIPRVGANTFGADASAIRQKFRT</sequence>
<dbReference type="Gene3D" id="3.60.10.10">
    <property type="entry name" value="Endonuclease/exonuclease/phosphatase"/>
    <property type="match status" value="1"/>
</dbReference>
<keyword evidence="6" id="KW-0378">Hydrolase</keyword>
<evidence type="ECO:0000313" key="9">
    <source>
        <dbReference type="EMBL" id="KAJ8369350.1"/>
    </source>
</evidence>
<comment type="caution">
    <text evidence="9">The sequence shown here is derived from an EMBL/GenBank/DDBJ whole genome shotgun (WGS) entry which is preliminary data.</text>
</comment>
<evidence type="ECO:0000256" key="6">
    <source>
        <dbReference type="ARBA" id="ARBA00022801"/>
    </source>
</evidence>
<evidence type="ECO:0000259" key="8">
    <source>
        <dbReference type="Pfam" id="PF13359"/>
    </source>
</evidence>
<gene>
    <name evidence="9" type="ORF">SKAU_G00093780</name>
</gene>
<dbReference type="AlphaFoldDB" id="A0A9Q1FX72"/>
<evidence type="ECO:0000256" key="5">
    <source>
        <dbReference type="ARBA" id="ARBA00022723"/>
    </source>
</evidence>